<dbReference type="PANTHER" id="PTHR43649:SF12">
    <property type="entry name" value="DIACETYLCHITOBIOSE BINDING PROTEIN DASA"/>
    <property type="match status" value="1"/>
</dbReference>
<sequence>MTIWTASDLFEGEDSPGMASVRQVNQRFLGQIEVQVRYFHWDEYDIAIREAVSSLSLPDIFVAPKGHHFQSFLPQSLLYPVNEIVSERWISQFDDSEFAVRFNIVDGKLYAWPGIGPELGVVLYVNKTVLQEAGMDSERVPGTWEELVQISETIRQGSDGTKYGLLIGGGEPGQVRQMLQGIVAGIEPAVASGFDYRSGAYAFEGAAWKQALRIVAELSERSVLHPSSYTISEDEARSLFMMNHSAFLLADARMAWKLELEGGAATTGIGPMPTSDGSKPVFAYSPAYSTNDYMVSAMTRHPQQVGLVIEELFSQELYYESLLRHGAALTPFQALNDRTELYPSDMFTELAEFHNHLLRRRPEPAIVNAELVQLFKHISSLDEPSFIQPGIAHVLQKLFNRTENDVDFTLRSLNEKLNEQLGVYVTRLRNQGEDISMEDLRFPYWNPHEDYADAEYENRRKGIKNH</sequence>
<evidence type="ECO:0000313" key="1">
    <source>
        <dbReference type="EMBL" id="MFD0959693.1"/>
    </source>
</evidence>
<proteinExistence type="predicted"/>
<dbReference type="SUPFAM" id="SSF53850">
    <property type="entry name" value="Periplasmic binding protein-like II"/>
    <property type="match status" value="1"/>
</dbReference>
<organism evidence="1 2">
    <name type="scientific">Paenibacillus chungangensis</name>
    <dbReference type="NCBI Taxonomy" id="696535"/>
    <lineage>
        <taxon>Bacteria</taxon>
        <taxon>Bacillati</taxon>
        <taxon>Bacillota</taxon>
        <taxon>Bacilli</taxon>
        <taxon>Bacillales</taxon>
        <taxon>Paenibacillaceae</taxon>
        <taxon>Paenibacillus</taxon>
    </lineage>
</organism>
<dbReference type="PANTHER" id="PTHR43649">
    <property type="entry name" value="ARABINOSE-BINDING PROTEIN-RELATED"/>
    <property type="match status" value="1"/>
</dbReference>
<accession>A0ABW3HQE1</accession>
<dbReference type="InterPro" id="IPR050490">
    <property type="entry name" value="Bact_solute-bd_prot1"/>
</dbReference>
<evidence type="ECO:0000313" key="2">
    <source>
        <dbReference type="Proteomes" id="UP001596989"/>
    </source>
</evidence>
<dbReference type="InterPro" id="IPR006059">
    <property type="entry name" value="SBP"/>
</dbReference>
<gene>
    <name evidence="1" type="ORF">ACFQ2I_09850</name>
</gene>
<reference evidence="2" key="1">
    <citation type="journal article" date="2019" name="Int. J. Syst. Evol. Microbiol.">
        <title>The Global Catalogue of Microorganisms (GCM) 10K type strain sequencing project: providing services to taxonomists for standard genome sequencing and annotation.</title>
        <authorList>
            <consortium name="The Broad Institute Genomics Platform"/>
            <consortium name="The Broad Institute Genome Sequencing Center for Infectious Disease"/>
            <person name="Wu L."/>
            <person name="Ma J."/>
        </authorList>
    </citation>
    <scope>NUCLEOTIDE SEQUENCE [LARGE SCALE GENOMIC DNA]</scope>
    <source>
        <strain evidence="2">CCUG 59129</strain>
    </source>
</reference>
<dbReference type="EMBL" id="JBHTJZ010000011">
    <property type="protein sequence ID" value="MFD0959693.1"/>
    <property type="molecule type" value="Genomic_DNA"/>
</dbReference>
<protein>
    <submittedName>
        <fullName evidence="1">ABC transporter substrate-binding protein</fullName>
    </submittedName>
</protein>
<name>A0ABW3HQE1_9BACL</name>
<dbReference type="Proteomes" id="UP001596989">
    <property type="component" value="Unassembled WGS sequence"/>
</dbReference>
<comment type="caution">
    <text evidence="1">The sequence shown here is derived from an EMBL/GenBank/DDBJ whole genome shotgun (WGS) entry which is preliminary data.</text>
</comment>
<keyword evidence="2" id="KW-1185">Reference proteome</keyword>
<dbReference type="RefSeq" id="WP_377563925.1">
    <property type="nucleotide sequence ID" value="NZ_JBHTJZ010000011.1"/>
</dbReference>
<dbReference type="Gene3D" id="3.40.190.10">
    <property type="entry name" value="Periplasmic binding protein-like II"/>
    <property type="match status" value="1"/>
</dbReference>
<dbReference type="Pfam" id="PF13416">
    <property type="entry name" value="SBP_bac_8"/>
    <property type="match status" value="1"/>
</dbReference>